<sequence>MELDVLLKVGKNPKTSVREIAEELDSSKDTVHRIIKEHKYHPYIAQKVQHLEDNDHNRRIQLCVNFLNQSQAYSKITWTIFHRWDIKPRTIPRTVDCPHQ</sequence>
<dbReference type="Proteomes" id="UP001566132">
    <property type="component" value="Unassembled WGS sequence"/>
</dbReference>
<dbReference type="Gene3D" id="1.10.10.10">
    <property type="entry name" value="Winged helix-like DNA-binding domain superfamily/Winged helix DNA-binding domain"/>
    <property type="match status" value="1"/>
</dbReference>
<organism evidence="2 3">
    <name type="scientific">Hypothenemus hampei</name>
    <name type="common">Coffee berry borer</name>
    <dbReference type="NCBI Taxonomy" id="57062"/>
    <lineage>
        <taxon>Eukaryota</taxon>
        <taxon>Metazoa</taxon>
        <taxon>Ecdysozoa</taxon>
        <taxon>Arthropoda</taxon>
        <taxon>Hexapoda</taxon>
        <taxon>Insecta</taxon>
        <taxon>Pterygota</taxon>
        <taxon>Neoptera</taxon>
        <taxon>Endopterygota</taxon>
        <taxon>Coleoptera</taxon>
        <taxon>Polyphaga</taxon>
        <taxon>Cucujiformia</taxon>
        <taxon>Curculionidae</taxon>
        <taxon>Scolytinae</taxon>
        <taxon>Hypothenemus</taxon>
    </lineage>
</organism>
<accession>A0ABD1EG49</accession>
<dbReference type="PANTHER" id="PTHR47326">
    <property type="entry name" value="TRANSPOSABLE ELEMENT TC3 TRANSPOSASE-LIKE PROTEIN"/>
    <property type="match status" value="1"/>
</dbReference>
<name>A0ABD1EG49_HYPHA</name>
<protein>
    <recommendedName>
        <fullName evidence="1">Transposase Tc1-like domain-containing protein</fullName>
    </recommendedName>
</protein>
<dbReference type="AlphaFoldDB" id="A0ABD1EG49"/>
<dbReference type="PANTHER" id="PTHR47326:SF1">
    <property type="entry name" value="HTH PSQ-TYPE DOMAIN-CONTAINING PROTEIN"/>
    <property type="match status" value="1"/>
</dbReference>
<dbReference type="InterPro" id="IPR036388">
    <property type="entry name" value="WH-like_DNA-bd_sf"/>
</dbReference>
<comment type="caution">
    <text evidence="2">The sequence shown here is derived from an EMBL/GenBank/DDBJ whole genome shotgun (WGS) entry which is preliminary data.</text>
</comment>
<dbReference type="EMBL" id="JBDJPC010000008">
    <property type="protein sequence ID" value="KAL1492917.1"/>
    <property type="molecule type" value="Genomic_DNA"/>
</dbReference>
<feature type="domain" description="Transposase Tc1-like" evidence="1">
    <location>
        <begin position="5"/>
        <end position="68"/>
    </location>
</feature>
<proteinExistence type="predicted"/>
<dbReference type="InterPro" id="IPR002492">
    <property type="entry name" value="Transposase_Tc1-like"/>
</dbReference>
<evidence type="ECO:0000259" key="1">
    <source>
        <dbReference type="Pfam" id="PF01498"/>
    </source>
</evidence>
<keyword evidence="3" id="KW-1185">Reference proteome</keyword>
<gene>
    <name evidence="2" type="ORF">ABEB36_011083</name>
</gene>
<evidence type="ECO:0000313" key="2">
    <source>
        <dbReference type="EMBL" id="KAL1492917.1"/>
    </source>
</evidence>
<dbReference type="Pfam" id="PF01498">
    <property type="entry name" value="HTH_Tnp_Tc3_2"/>
    <property type="match status" value="1"/>
</dbReference>
<reference evidence="2 3" key="1">
    <citation type="submission" date="2024-05" db="EMBL/GenBank/DDBJ databases">
        <title>Genetic variation in Jamaican populations of the coffee berry borer (Hypothenemus hampei).</title>
        <authorList>
            <person name="Errbii M."/>
            <person name="Myrie A."/>
        </authorList>
    </citation>
    <scope>NUCLEOTIDE SEQUENCE [LARGE SCALE GENOMIC DNA]</scope>
    <source>
        <strain evidence="2">JA-Hopewell-2020-01-JO</strain>
        <tissue evidence="2">Whole body</tissue>
    </source>
</reference>
<evidence type="ECO:0000313" key="3">
    <source>
        <dbReference type="Proteomes" id="UP001566132"/>
    </source>
</evidence>